<keyword evidence="1" id="KW-0732">Signal</keyword>
<gene>
    <name evidence="2" type="ORF">QJS10_CPB13g00438</name>
</gene>
<dbReference type="Proteomes" id="UP001180020">
    <property type="component" value="Unassembled WGS sequence"/>
</dbReference>
<reference evidence="2" key="2">
    <citation type="submission" date="2023-06" db="EMBL/GenBank/DDBJ databases">
        <authorList>
            <person name="Ma L."/>
            <person name="Liu K.-W."/>
            <person name="Li Z."/>
            <person name="Hsiao Y.-Y."/>
            <person name="Qi Y."/>
            <person name="Fu T."/>
            <person name="Tang G."/>
            <person name="Zhang D."/>
            <person name="Sun W.-H."/>
            <person name="Liu D.-K."/>
            <person name="Li Y."/>
            <person name="Chen G.-Z."/>
            <person name="Liu X.-D."/>
            <person name="Liao X.-Y."/>
            <person name="Jiang Y.-T."/>
            <person name="Yu X."/>
            <person name="Hao Y."/>
            <person name="Huang J."/>
            <person name="Zhao X.-W."/>
            <person name="Ke S."/>
            <person name="Chen Y.-Y."/>
            <person name="Wu W.-L."/>
            <person name="Hsu J.-L."/>
            <person name="Lin Y.-F."/>
            <person name="Huang M.-D."/>
            <person name="Li C.-Y."/>
            <person name="Huang L."/>
            <person name="Wang Z.-W."/>
            <person name="Zhao X."/>
            <person name="Zhong W.-Y."/>
            <person name="Peng D.-H."/>
            <person name="Ahmad S."/>
            <person name="Lan S."/>
            <person name="Zhang J.-S."/>
            <person name="Tsai W.-C."/>
            <person name="Van De Peer Y."/>
            <person name="Liu Z.-J."/>
        </authorList>
    </citation>
    <scope>NUCLEOTIDE SEQUENCE</scope>
    <source>
        <strain evidence="2">CP</strain>
        <tissue evidence="2">Leaves</tissue>
    </source>
</reference>
<evidence type="ECO:0000256" key="1">
    <source>
        <dbReference type="SAM" id="SignalP"/>
    </source>
</evidence>
<keyword evidence="3" id="KW-1185">Reference proteome</keyword>
<protein>
    <submittedName>
        <fullName evidence="2">Uncharacterized protein</fullName>
    </submittedName>
</protein>
<evidence type="ECO:0000313" key="3">
    <source>
        <dbReference type="Proteomes" id="UP001180020"/>
    </source>
</evidence>
<evidence type="ECO:0000313" key="2">
    <source>
        <dbReference type="EMBL" id="KAK1300001.1"/>
    </source>
</evidence>
<feature type="chain" id="PRO_5043586367" evidence="1">
    <location>
        <begin position="28"/>
        <end position="105"/>
    </location>
</feature>
<proteinExistence type="predicted"/>
<accession>A0AAV9DGH3</accession>
<name>A0AAV9DGH3_ACOCL</name>
<comment type="caution">
    <text evidence="2">The sequence shown here is derived from an EMBL/GenBank/DDBJ whole genome shotgun (WGS) entry which is preliminary data.</text>
</comment>
<reference evidence="2" key="1">
    <citation type="journal article" date="2023" name="Nat. Commun.">
        <title>Diploid and tetraploid genomes of Acorus and the evolution of monocots.</title>
        <authorList>
            <person name="Ma L."/>
            <person name="Liu K.W."/>
            <person name="Li Z."/>
            <person name="Hsiao Y.Y."/>
            <person name="Qi Y."/>
            <person name="Fu T."/>
            <person name="Tang G.D."/>
            <person name="Zhang D."/>
            <person name="Sun W.H."/>
            <person name="Liu D.K."/>
            <person name="Li Y."/>
            <person name="Chen G.Z."/>
            <person name="Liu X.D."/>
            <person name="Liao X.Y."/>
            <person name="Jiang Y.T."/>
            <person name="Yu X."/>
            <person name="Hao Y."/>
            <person name="Huang J."/>
            <person name="Zhao X.W."/>
            <person name="Ke S."/>
            <person name="Chen Y.Y."/>
            <person name="Wu W.L."/>
            <person name="Hsu J.L."/>
            <person name="Lin Y.F."/>
            <person name="Huang M.D."/>
            <person name="Li C.Y."/>
            <person name="Huang L."/>
            <person name="Wang Z.W."/>
            <person name="Zhao X."/>
            <person name="Zhong W.Y."/>
            <person name="Peng D.H."/>
            <person name="Ahmad S."/>
            <person name="Lan S."/>
            <person name="Zhang J.S."/>
            <person name="Tsai W.C."/>
            <person name="Van de Peer Y."/>
            <person name="Liu Z.J."/>
        </authorList>
    </citation>
    <scope>NUCLEOTIDE SEQUENCE</scope>
    <source>
        <strain evidence="2">CP</strain>
    </source>
</reference>
<sequence>MATTLAKPLGFLMLFLLLGFLVVSARARPLNAFNENNGCLEGVIDCFSVFGVKSSGQDPRGKGHVFTTFDALGHTKISDSRFGDKGSTFTTVDPLGGITGGNGHA</sequence>
<organism evidence="2 3">
    <name type="scientific">Acorus calamus</name>
    <name type="common">Sweet flag</name>
    <dbReference type="NCBI Taxonomy" id="4465"/>
    <lineage>
        <taxon>Eukaryota</taxon>
        <taxon>Viridiplantae</taxon>
        <taxon>Streptophyta</taxon>
        <taxon>Embryophyta</taxon>
        <taxon>Tracheophyta</taxon>
        <taxon>Spermatophyta</taxon>
        <taxon>Magnoliopsida</taxon>
        <taxon>Liliopsida</taxon>
        <taxon>Acoraceae</taxon>
        <taxon>Acorus</taxon>
    </lineage>
</organism>
<dbReference type="EMBL" id="JAUJYO010000013">
    <property type="protein sequence ID" value="KAK1300001.1"/>
    <property type="molecule type" value="Genomic_DNA"/>
</dbReference>
<feature type="signal peptide" evidence="1">
    <location>
        <begin position="1"/>
        <end position="27"/>
    </location>
</feature>
<dbReference type="AlphaFoldDB" id="A0AAV9DGH3"/>